<dbReference type="Proteomes" id="UP001165065">
    <property type="component" value="Unassembled WGS sequence"/>
</dbReference>
<keyword evidence="5" id="KW-1185">Reference proteome</keyword>
<evidence type="ECO:0000313" key="4">
    <source>
        <dbReference type="EMBL" id="GMI47403.1"/>
    </source>
</evidence>
<organism evidence="4 5">
    <name type="scientific">Triparma columacea</name>
    <dbReference type="NCBI Taxonomy" id="722753"/>
    <lineage>
        <taxon>Eukaryota</taxon>
        <taxon>Sar</taxon>
        <taxon>Stramenopiles</taxon>
        <taxon>Ochrophyta</taxon>
        <taxon>Bolidophyceae</taxon>
        <taxon>Parmales</taxon>
        <taxon>Triparmaceae</taxon>
        <taxon>Triparma</taxon>
    </lineage>
</organism>
<dbReference type="Gene3D" id="1.10.510.10">
    <property type="entry name" value="Transferase(Phosphotransferase) domain 1"/>
    <property type="match status" value="1"/>
</dbReference>
<feature type="signal peptide" evidence="2">
    <location>
        <begin position="1"/>
        <end position="20"/>
    </location>
</feature>
<dbReference type="InterPro" id="IPR011009">
    <property type="entry name" value="Kinase-like_dom_sf"/>
</dbReference>
<protein>
    <recommendedName>
        <fullName evidence="3">Protein kinase domain-containing protein</fullName>
    </recommendedName>
</protein>
<dbReference type="PROSITE" id="PS50011">
    <property type="entry name" value="PROTEIN_KINASE_DOM"/>
    <property type="match status" value="1"/>
</dbReference>
<gene>
    <name evidence="4" type="ORF">TrCOL_g3664</name>
</gene>
<evidence type="ECO:0000259" key="3">
    <source>
        <dbReference type="PROSITE" id="PS50011"/>
    </source>
</evidence>
<dbReference type="Pfam" id="PF03109">
    <property type="entry name" value="ABC1"/>
    <property type="match status" value="1"/>
</dbReference>
<keyword evidence="2" id="KW-0732">Signal</keyword>
<feature type="chain" id="PRO_5040781237" description="Protein kinase domain-containing protein" evidence="2">
    <location>
        <begin position="21"/>
        <end position="874"/>
    </location>
</feature>
<accession>A0A9W7GNV3</accession>
<dbReference type="AlphaFoldDB" id="A0A9W7GNV3"/>
<dbReference type="CDD" id="cd05121">
    <property type="entry name" value="ABC1_ADCK3-like"/>
    <property type="match status" value="1"/>
</dbReference>
<dbReference type="PANTHER" id="PTHR10566">
    <property type="entry name" value="CHAPERONE-ACTIVITY OF BC1 COMPLEX CABC1 -RELATED"/>
    <property type="match status" value="1"/>
</dbReference>
<dbReference type="InterPro" id="IPR000719">
    <property type="entry name" value="Prot_kinase_dom"/>
</dbReference>
<sequence length="874" mass="95903">MKSLSIIIFIALLITPDVLSFAPRTICKFTSRRRLNALPEKLSDPAVLLDEFRSKLPTDVKLPTDFKLPDFKLPAGIPELPELPELPNIQLPHQLPPGLIVPLQNFVSKSAEVGATLLDAAKSGNIDLPLLQDMYSTLLSTLPHLNPVQQFVVGIFLTFNLITSVLSPPPLSTPYPANTYNAKTASQYFRTRKLTQLVRVLEITGLSTGFVFNTFVLDKLFGPKGGEEEEKLGRQRGEELADLLTTLGPTFIKVGQSLSIRSDLLSPQYVLGLTQLQDAVPPFSSKEAFAIMEEEFRKPVDEIFSKITPEPIASASLGQVYKATLRETGEDVAVKIQRPRSVEKIALDMHLVRQISAPLRVIFNLNTDLVGTVDNWGVGFVDELDYIKESDNAKAFNVAIKTTTLSDVVFAPDPIDKYSTRNILTTTWIDGERLDKSTKDDIATLCSVAMNTYLSMMLELGVLHCDPHPGNLLRTPDGKLCILDWGLVSSLDADIQITMIEHVAHLTSGDYAEVPQDLVLLGFVPPSMVEKMKEAKIVETLADIYGQWSLGGGANRIDVNSVVNDIRGLTKTGEGSIFQIPPYFFYIGKAFSVLEGIGLTNDDNYSVINACLPYISQRLIADRSERMSGALDSFVFGDQKNADDRIVSIDRVEQLASGFGEFTASASNELTASRVQIIEDQVEQVLDIVLANDTPINNLILEQLAKVIGATTRRGFMSLRKRSGLALGGERSLLGLAIDPLGIWQKSAIANVDSKDEQVIEASRKILELAQEIGGPIFAELSDEEARGLAQNLGQKLLERREKIPAVTAKLLAFMVKQTADRLETSGRDVKQVVKPSHETTSKTGIVTNDGVKEEESQELKKARALYAANTASV</sequence>
<dbReference type="Gene3D" id="3.30.200.20">
    <property type="entry name" value="Phosphorylase Kinase, domain 1"/>
    <property type="match status" value="1"/>
</dbReference>
<comment type="caution">
    <text evidence="4">The sequence shown here is derived from an EMBL/GenBank/DDBJ whole genome shotgun (WGS) entry which is preliminary data.</text>
</comment>
<name>A0A9W7GNV3_9STRA</name>
<dbReference type="PANTHER" id="PTHR10566:SF118">
    <property type="entry name" value="PROTEIN KINASE DOMAIN-CONTAINING PROTEIN"/>
    <property type="match status" value="1"/>
</dbReference>
<comment type="similarity">
    <text evidence="1">Belongs to the protein kinase superfamily. ADCK protein kinase family.</text>
</comment>
<feature type="domain" description="Protein kinase" evidence="3">
    <location>
        <begin position="306"/>
        <end position="636"/>
    </location>
</feature>
<proteinExistence type="inferred from homology"/>
<reference evidence="5" key="1">
    <citation type="journal article" date="2023" name="Commun. Biol.">
        <title>Genome analysis of Parmales, the sister group of diatoms, reveals the evolutionary specialization of diatoms from phago-mixotrophs to photoautotrophs.</title>
        <authorList>
            <person name="Ban H."/>
            <person name="Sato S."/>
            <person name="Yoshikawa S."/>
            <person name="Yamada K."/>
            <person name="Nakamura Y."/>
            <person name="Ichinomiya M."/>
            <person name="Sato N."/>
            <person name="Blanc-Mathieu R."/>
            <person name="Endo H."/>
            <person name="Kuwata A."/>
            <person name="Ogata H."/>
        </authorList>
    </citation>
    <scope>NUCLEOTIDE SEQUENCE [LARGE SCALE GENOMIC DNA]</scope>
</reference>
<dbReference type="SUPFAM" id="SSF56112">
    <property type="entry name" value="Protein kinase-like (PK-like)"/>
    <property type="match status" value="1"/>
</dbReference>
<dbReference type="InterPro" id="IPR050154">
    <property type="entry name" value="UbiB_kinase"/>
</dbReference>
<evidence type="ECO:0000313" key="5">
    <source>
        <dbReference type="Proteomes" id="UP001165065"/>
    </source>
</evidence>
<dbReference type="InterPro" id="IPR004147">
    <property type="entry name" value="ABC1_dom"/>
</dbReference>
<dbReference type="GO" id="GO:0004672">
    <property type="term" value="F:protein kinase activity"/>
    <property type="evidence" value="ECO:0007669"/>
    <property type="project" value="InterPro"/>
</dbReference>
<dbReference type="GO" id="GO:0005524">
    <property type="term" value="F:ATP binding"/>
    <property type="evidence" value="ECO:0007669"/>
    <property type="project" value="InterPro"/>
</dbReference>
<dbReference type="OrthoDB" id="427480at2759"/>
<evidence type="ECO:0000256" key="1">
    <source>
        <dbReference type="ARBA" id="ARBA00009670"/>
    </source>
</evidence>
<dbReference type="EMBL" id="BRYA01000342">
    <property type="protein sequence ID" value="GMI47403.1"/>
    <property type="molecule type" value="Genomic_DNA"/>
</dbReference>
<evidence type="ECO:0000256" key="2">
    <source>
        <dbReference type="SAM" id="SignalP"/>
    </source>
</evidence>